<name>A0ABD3CDI3_9LAMI</name>
<comment type="caution">
    <text evidence="1">The sequence shown here is derived from an EMBL/GenBank/DDBJ whole genome shotgun (WGS) entry which is preliminary data.</text>
</comment>
<dbReference type="AlphaFoldDB" id="A0ABD3CDI3"/>
<dbReference type="Proteomes" id="UP001632038">
    <property type="component" value="Unassembled WGS sequence"/>
</dbReference>
<reference evidence="2" key="1">
    <citation type="journal article" date="2024" name="IScience">
        <title>Strigolactones Initiate the Formation of Haustorium-like Structures in Castilleja.</title>
        <authorList>
            <person name="Buerger M."/>
            <person name="Peterson D."/>
            <person name="Chory J."/>
        </authorList>
    </citation>
    <scope>NUCLEOTIDE SEQUENCE [LARGE SCALE GENOMIC DNA]</scope>
</reference>
<proteinExistence type="predicted"/>
<evidence type="ECO:0000313" key="2">
    <source>
        <dbReference type="Proteomes" id="UP001632038"/>
    </source>
</evidence>
<gene>
    <name evidence="1" type="ORF">CASFOL_028717</name>
</gene>
<keyword evidence="2" id="KW-1185">Reference proteome</keyword>
<dbReference type="EMBL" id="JAVIJP010000039">
    <property type="protein sequence ID" value="KAL3627354.1"/>
    <property type="molecule type" value="Genomic_DNA"/>
</dbReference>
<sequence>MADGSSGYGLSDLVENTAGIKNGDWGFRRWFGLAALAASRLEAAGDMTGFDFQAVGSSRCEGFDRLKVLQRGRFYRVKSFDE</sequence>
<accession>A0ABD3CDI3</accession>
<evidence type="ECO:0000313" key="1">
    <source>
        <dbReference type="EMBL" id="KAL3627354.1"/>
    </source>
</evidence>
<protein>
    <submittedName>
        <fullName evidence="1">Uncharacterized protein</fullName>
    </submittedName>
</protein>
<organism evidence="1 2">
    <name type="scientific">Castilleja foliolosa</name>
    <dbReference type="NCBI Taxonomy" id="1961234"/>
    <lineage>
        <taxon>Eukaryota</taxon>
        <taxon>Viridiplantae</taxon>
        <taxon>Streptophyta</taxon>
        <taxon>Embryophyta</taxon>
        <taxon>Tracheophyta</taxon>
        <taxon>Spermatophyta</taxon>
        <taxon>Magnoliopsida</taxon>
        <taxon>eudicotyledons</taxon>
        <taxon>Gunneridae</taxon>
        <taxon>Pentapetalae</taxon>
        <taxon>asterids</taxon>
        <taxon>lamiids</taxon>
        <taxon>Lamiales</taxon>
        <taxon>Orobanchaceae</taxon>
        <taxon>Pedicularideae</taxon>
        <taxon>Castillejinae</taxon>
        <taxon>Castilleja</taxon>
    </lineage>
</organism>